<feature type="compositionally biased region" description="Basic and acidic residues" evidence="2">
    <location>
        <begin position="482"/>
        <end position="500"/>
    </location>
</feature>
<evidence type="ECO:0008006" key="5">
    <source>
        <dbReference type="Google" id="ProtNLM"/>
    </source>
</evidence>
<name>A0AAQ3M9Q2_9PEZI</name>
<feature type="compositionally biased region" description="Basic and acidic residues" evidence="2">
    <location>
        <begin position="710"/>
        <end position="719"/>
    </location>
</feature>
<feature type="coiled-coil region" evidence="1">
    <location>
        <begin position="365"/>
        <end position="392"/>
    </location>
</feature>
<organism evidence="3 4">
    <name type="scientific">Acrodontium crateriforme</name>
    <dbReference type="NCBI Taxonomy" id="150365"/>
    <lineage>
        <taxon>Eukaryota</taxon>
        <taxon>Fungi</taxon>
        <taxon>Dikarya</taxon>
        <taxon>Ascomycota</taxon>
        <taxon>Pezizomycotina</taxon>
        <taxon>Dothideomycetes</taxon>
        <taxon>Dothideomycetidae</taxon>
        <taxon>Mycosphaerellales</taxon>
        <taxon>Teratosphaeriaceae</taxon>
        <taxon>Acrodontium</taxon>
    </lineage>
</organism>
<evidence type="ECO:0000313" key="4">
    <source>
        <dbReference type="Proteomes" id="UP001303373"/>
    </source>
</evidence>
<feature type="compositionally biased region" description="Polar residues" evidence="2">
    <location>
        <begin position="335"/>
        <end position="345"/>
    </location>
</feature>
<accession>A0AAQ3M9Q2</accession>
<keyword evidence="1" id="KW-0175">Coiled coil</keyword>
<feature type="compositionally biased region" description="Polar residues" evidence="2">
    <location>
        <begin position="88"/>
        <end position="106"/>
    </location>
</feature>
<feature type="compositionally biased region" description="Basic residues" evidence="2">
    <location>
        <begin position="599"/>
        <end position="608"/>
    </location>
</feature>
<evidence type="ECO:0000256" key="2">
    <source>
        <dbReference type="SAM" id="MobiDB-lite"/>
    </source>
</evidence>
<feature type="region of interest" description="Disordered" evidence="2">
    <location>
        <begin position="328"/>
        <end position="356"/>
    </location>
</feature>
<feature type="compositionally biased region" description="Polar residues" evidence="2">
    <location>
        <begin position="36"/>
        <end position="50"/>
    </location>
</feature>
<feature type="compositionally biased region" description="Basic and acidic residues" evidence="2">
    <location>
        <begin position="460"/>
        <end position="470"/>
    </location>
</feature>
<sequence>MDADHINLSGSKRKRLTDGDPYTASNAHIPKRGRSAPTSSDVEASDNGTPASRRGLRRKKKVNNLSVVSLRQAAEMQLQGGPRESKFSEGSFNDKASTKPPSMFTQMTRTDGGNFKHEDDLMYGYHDGDTTAQDTNEDVLEHADHFTSSHRGSRANPQPTRREESSGFFRFGRSIASNFHPIALWNKLWNESKEELTRQNMEAAARKARLKAEAQAKYALMKQSGQVPGFRTTVASNDSHVFDENVDPHDSGIAMDCSMTSWDDVISRSQVAPPPPPKDNVVVSQFEHESLDSDAHSNKVSKSRFHFSRPSLLNLKKDLKRGKSEYNIASPVAHESSSSLSPTKTELSEASGLKKSSSKFDIRRQYRLSKRVSDLEAKLQQARQELNEALVDASPMPNLGTKYERFKHTPQPPPRPKFVAGQLPSLPSERILRAEATYSGAESEVETNNSLALGSDQGEETIKAPREQDYPVRASSLFKTRINSERESHKKESSSDHRNESINSETNSALEVTAHNPTEQDRLSEPTALDLKFNALNAQVSATNAKPKKRKTGKNEGDKLYKPSRVEEDVDEDEDETPRKRRKGAAKSGKNENSPASVRSKKSPRTKKSASQENRRKSTDVITLQDELAATPPSARPSLDSQGQPLDPVYEEDEEMATIPIKYDPSESTPHPTPQHLTPARYNPNEQLTPARYNPDEQRSSSSPSKKAKRSQEPEKDVDVEATMMTRAALAAQAGRRGRSNSPLVPLENEEAINDPNAIRVIPGLGNIPHLPPNIANANNDNTIKGQKRKRRVGLMEAGDFEWPDDVF</sequence>
<evidence type="ECO:0000256" key="1">
    <source>
        <dbReference type="SAM" id="Coils"/>
    </source>
</evidence>
<dbReference type="AlphaFoldDB" id="A0AAQ3M9Q2"/>
<feature type="compositionally biased region" description="Polar residues" evidence="2">
    <location>
        <begin position="776"/>
        <end position="785"/>
    </location>
</feature>
<dbReference type="Proteomes" id="UP001303373">
    <property type="component" value="Chromosome 12"/>
</dbReference>
<proteinExistence type="predicted"/>
<feature type="region of interest" description="Disordered" evidence="2">
    <location>
        <begin position="145"/>
        <end position="165"/>
    </location>
</feature>
<feature type="region of interest" description="Disordered" evidence="2">
    <location>
        <begin position="1"/>
        <end position="106"/>
    </location>
</feature>
<protein>
    <recommendedName>
        <fullName evidence="5">Nuclear RNA binding protein</fullName>
    </recommendedName>
</protein>
<feature type="region of interest" description="Disordered" evidence="2">
    <location>
        <begin position="437"/>
        <end position="722"/>
    </location>
</feature>
<keyword evidence="4" id="KW-1185">Reference proteome</keyword>
<evidence type="ECO:0000313" key="3">
    <source>
        <dbReference type="EMBL" id="WPH04264.1"/>
    </source>
</evidence>
<feature type="region of interest" description="Disordered" evidence="2">
    <location>
        <begin position="770"/>
        <end position="790"/>
    </location>
</feature>
<feature type="compositionally biased region" description="Basic and acidic residues" evidence="2">
    <location>
        <begin position="553"/>
        <end position="567"/>
    </location>
</feature>
<gene>
    <name evidence="3" type="ORF">R9X50_00715300</name>
</gene>
<reference evidence="3 4" key="1">
    <citation type="submission" date="2023-11" db="EMBL/GenBank/DDBJ databases">
        <title>An acidophilic fungus is an integral part of prey digestion in a carnivorous sundew plant.</title>
        <authorList>
            <person name="Tsai I.J."/>
        </authorList>
    </citation>
    <scope>NUCLEOTIDE SEQUENCE [LARGE SCALE GENOMIC DNA]</scope>
    <source>
        <strain evidence="3">169a</strain>
    </source>
</reference>
<dbReference type="EMBL" id="CP138591">
    <property type="protein sequence ID" value="WPH04264.1"/>
    <property type="molecule type" value="Genomic_DNA"/>
</dbReference>
<feature type="compositionally biased region" description="Polar residues" evidence="2">
    <location>
        <begin position="501"/>
        <end position="510"/>
    </location>
</feature>